<dbReference type="Proteomes" id="UP000000343">
    <property type="component" value="Chromosome"/>
</dbReference>
<keyword evidence="1" id="KW-0812">Transmembrane</keyword>
<evidence type="ECO:0000313" key="2">
    <source>
        <dbReference type="EMBL" id="ADW70306.1"/>
    </source>
</evidence>
<name>E8X263_GRATM</name>
<dbReference type="AlphaFoldDB" id="E8X263"/>
<sequence>MPDPENQQDPQPQERVNASALTGAVALFCGGFILVASLLHLTLRDPLHLHADVRSEKLVMMERLHGPVSSAAFGTSRVHNGFDPRAFDAVLGTRSMNLGIEGGSQAEQRTMALEFTRQLKPQPGTPCLILLELTAGANFQNEHLVHPRAINIYDWSTARFIAHLSNSRMPLIQRVGRTGFALAATALHYFNIGMISNEVFTPPLDQDILADELKDNQRGLKIDPFSAHERPGIDERFRQRPAQPELTPGNLTPGNSDLIADLIAANPTRNLSFAYFTLPVTGDLALAETYPDHLTVSGRDVPILNLGRPDLFPALFQTDMFHDIGHLSKAGADAFSQTLAQQLKAWYATHGGPPPCSVSATKPGPEGTP</sequence>
<dbReference type="STRING" id="1198114.AciX9_3295"/>
<dbReference type="KEGG" id="acm:AciX9_3295"/>
<accession>E8X263</accession>
<gene>
    <name evidence="2" type="ordered locus">AciX9_3295</name>
</gene>
<dbReference type="EMBL" id="CP002480">
    <property type="protein sequence ID" value="ADW70306.1"/>
    <property type="molecule type" value="Genomic_DNA"/>
</dbReference>
<keyword evidence="1" id="KW-0472">Membrane</keyword>
<keyword evidence="1" id="KW-1133">Transmembrane helix</keyword>
<protein>
    <submittedName>
        <fullName evidence="2">Uncharacterized protein</fullName>
    </submittedName>
</protein>
<organism evidence="3">
    <name type="scientific">Granulicella tundricola (strain ATCC BAA-1859 / DSM 23138 / MP5ACTX9)</name>
    <dbReference type="NCBI Taxonomy" id="1198114"/>
    <lineage>
        <taxon>Bacteria</taxon>
        <taxon>Pseudomonadati</taxon>
        <taxon>Acidobacteriota</taxon>
        <taxon>Terriglobia</taxon>
        <taxon>Terriglobales</taxon>
        <taxon>Acidobacteriaceae</taxon>
        <taxon>Granulicella</taxon>
    </lineage>
</organism>
<dbReference type="PaxDb" id="1198114-AciX9_3295"/>
<reference evidence="3" key="1">
    <citation type="submission" date="2011-01" db="EMBL/GenBank/DDBJ databases">
        <title>Complete sequence of chromosome of Acidobacterium sp. MP5ACTX9.</title>
        <authorList>
            <consortium name="US DOE Joint Genome Institute"/>
            <person name="Lucas S."/>
            <person name="Copeland A."/>
            <person name="Lapidus A."/>
            <person name="Cheng J.-F."/>
            <person name="Goodwin L."/>
            <person name="Pitluck S."/>
            <person name="Teshima H."/>
            <person name="Detter J.C."/>
            <person name="Han C."/>
            <person name="Tapia R."/>
            <person name="Land M."/>
            <person name="Hauser L."/>
            <person name="Kyrpides N."/>
            <person name="Ivanova N."/>
            <person name="Ovchinnikova G."/>
            <person name="Pagani I."/>
            <person name="Rawat S.R."/>
            <person name="Mannisto M."/>
            <person name="Haggblom M.M."/>
            <person name="Woyke T."/>
        </authorList>
    </citation>
    <scope>NUCLEOTIDE SEQUENCE [LARGE SCALE GENOMIC DNA]</scope>
    <source>
        <strain evidence="3">MP5ACTX9</strain>
    </source>
</reference>
<dbReference type="HOGENOM" id="CLU_749568_0_0_0"/>
<proteinExistence type="predicted"/>
<evidence type="ECO:0000313" key="3">
    <source>
        <dbReference type="Proteomes" id="UP000000343"/>
    </source>
</evidence>
<keyword evidence="3" id="KW-1185">Reference proteome</keyword>
<feature type="transmembrane region" description="Helical" evidence="1">
    <location>
        <begin position="20"/>
        <end position="41"/>
    </location>
</feature>
<evidence type="ECO:0000256" key="1">
    <source>
        <dbReference type="SAM" id="Phobius"/>
    </source>
</evidence>